<evidence type="ECO:0008006" key="4">
    <source>
        <dbReference type="Google" id="ProtNLM"/>
    </source>
</evidence>
<proteinExistence type="predicted"/>
<keyword evidence="1" id="KW-0472">Membrane</keyword>
<evidence type="ECO:0000256" key="1">
    <source>
        <dbReference type="SAM" id="Phobius"/>
    </source>
</evidence>
<feature type="transmembrane region" description="Helical" evidence="1">
    <location>
        <begin position="12"/>
        <end position="30"/>
    </location>
</feature>
<name>A0A2G3E9Y4_9FIRM</name>
<organism evidence="2 3">
    <name type="scientific">Pseudobutyrivibrio ruminis</name>
    <dbReference type="NCBI Taxonomy" id="46206"/>
    <lineage>
        <taxon>Bacteria</taxon>
        <taxon>Bacillati</taxon>
        <taxon>Bacillota</taxon>
        <taxon>Clostridia</taxon>
        <taxon>Lachnospirales</taxon>
        <taxon>Lachnospiraceae</taxon>
        <taxon>Pseudobutyrivibrio</taxon>
    </lineage>
</organism>
<dbReference type="EMBL" id="PDYH01000033">
    <property type="protein sequence ID" value="PHU40064.1"/>
    <property type="molecule type" value="Genomic_DNA"/>
</dbReference>
<dbReference type="Proteomes" id="UP000224317">
    <property type="component" value="Unassembled WGS sequence"/>
</dbReference>
<keyword evidence="3" id="KW-1185">Reference proteome</keyword>
<evidence type="ECO:0000313" key="2">
    <source>
        <dbReference type="EMBL" id="PHU40064.1"/>
    </source>
</evidence>
<dbReference type="Pfam" id="PF06940">
    <property type="entry name" value="DUF1287"/>
    <property type="match status" value="1"/>
</dbReference>
<reference evidence="2" key="1">
    <citation type="submission" date="2017-10" db="EMBL/GenBank/DDBJ databases">
        <title>Resolving the taxonomy of Roseburia spp., Eubacterium rectale and Agathobacter spp. through phylogenomic analysis.</title>
        <authorList>
            <person name="Sheridan P.O."/>
            <person name="Walker A.W."/>
            <person name="Duncan S.H."/>
            <person name="Scott K.P."/>
            <person name="Toole P.W.O."/>
            <person name="Luis P."/>
            <person name="Flint H.J."/>
        </authorList>
    </citation>
    <scope>NUCLEOTIDE SEQUENCE [LARGE SCALE GENOMIC DNA]</scope>
    <source>
        <strain evidence="2">JK10</strain>
    </source>
</reference>
<accession>A0A2G3E9Y4</accession>
<keyword evidence="1" id="KW-1133">Transmembrane helix</keyword>
<protein>
    <recommendedName>
        <fullName evidence="4">DUF1287 domain-containing protein</fullName>
    </recommendedName>
</protein>
<evidence type="ECO:0000313" key="3">
    <source>
        <dbReference type="Proteomes" id="UP000224317"/>
    </source>
</evidence>
<sequence>MKNIISKKSIKIVLLAVALILVVVGIYFAYKFNYIPHRKFEDKDFGIEFLHSTSDADRDGVDDYQDILESAKKYVNTKPKYKSKYYESGYPDDEYGVCTDVVAFAFLDAGYDLQALVDEDIKVNPQDYAIDEPDSNIDFRRVVNLKVYFDHTADSLTRDINKYQEWQAGDIVVWSGHIGIISDHRNKNGVPFVLHNANPIQASYEEDILGAYGKIVGHYRLKDTEREAIDTYFNTRETPKIPEALWTKNSGKEYNYEFTIEECKGTYTLHCPSDESEDIYVLYTSDGVYENRDILLFVEDKKYIKDSVEKLPDTINRIEFSDINIDGYTDILITGYMDDEYEYWLFWGSESFSYDDEPIFTVFSDNDVDNNLLNEIFTPDLTIEDIQDYFVGSQKESSFESYQEAYKIIISRNEVVSPGHLEYNLIYFDEDDIPELVVDQSGYGLNMYSFKDGKLICIMDWWPYGAGGNAGYEYAPKHNWVNNFDQDGGGEYRYYSIGRLVDDKVELLYCRETFAESDDVSYFDYSGNNLSESQIIAKFNETEDLEFEYLSGEYNATEILNQLGIESYDVTKFDSTIFDFSANGIDYHFVSGAIDDNQMFICLSDGTNMVKNEIHATSIKSYLFDRKNDRAFLYVFAQEKDIYNLYIYNLNLNLKDVSAPHLYNGQYSLYAGEITDSDCFGMQTYVKDVFGCVAQKNFAISEGGEPYSTDRFSYFKELSFVNGTDEESKESSKYGDVIVCDKSFSTVGTKNYSKTYISVYKDHMDEEEEYIRFNKGTRFYLYKAEEDQHLFKKVFLISEDGYMIELSFLYRDNQFVRDDNLLSNYSDGEELYIKDLHLEN</sequence>
<dbReference type="AlphaFoldDB" id="A0A2G3E9Y4"/>
<comment type="caution">
    <text evidence="2">The sequence shown here is derived from an EMBL/GenBank/DDBJ whole genome shotgun (WGS) entry which is preliminary data.</text>
</comment>
<dbReference type="RefSeq" id="WP_099413478.1">
    <property type="nucleotide sequence ID" value="NZ_PDYH01000033.1"/>
</dbReference>
<keyword evidence="1" id="KW-0812">Transmembrane</keyword>
<gene>
    <name evidence="2" type="ORF">CSX00_09180</name>
</gene>
<dbReference type="InterPro" id="IPR009706">
    <property type="entry name" value="DUF1287"/>
</dbReference>